<keyword evidence="2" id="KW-1185">Reference proteome</keyword>
<dbReference type="OrthoDB" id="1194650at2759"/>
<evidence type="ECO:0000313" key="2">
    <source>
        <dbReference type="Proteomes" id="UP000796880"/>
    </source>
</evidence>
<protein>
    <submittedName>
        <fullName evidence="1">Uncharacterized protein</fullName>
    </submittedName>
</protein>
<sequence length="146" mass="16752">MFTGLNCGKFPKESEMRNLSYSFWTKDCASPGRSIKIDEKNNFTIIENDNLLEKYPWGNLCFDITIFSLRSKMQAGKHKTAYSLYGFPLAFQMWGFHVIPMVPTITPLGAFLDVRGMDVVLYFIRKRIDGNSGLFPLNVIIDDCFI</sequence>
<reference evidence="1" key="1">
    <citation type="submission" date="2020-03" db="EMBL/GenBank/DDBJ databases">
        <title>A high-quality chromosome-level genome assembly of a woody plant with both climbing and erect habits, Rhamnella rubrinervis.</title>
        <authorList>
            <person name="Lu Z."/>
            <person name="Yang Y."/>
            <person name="Zhu X."/>
            <person name="Sun Y."/>
        </authorList>
    </citation>
    <scope>NUCLEOTIDE SEQUENCE</scope>
    <source>
        <strain evidence="1">BYM</strain>
        <tissue evidence="1">Leaf</tissue>
    </source>
</reference>
<proteinExistence type="predicted"/>
<dbReference type="EMBL" id="VOIH02000007">
    <property type="protein sequence ID" value="KAF3441118.1"/>
    <property type="molecule type" value="Genomic_DNA"/>
</dbReference>
<gene>
    <name evidence="1" type="ORF">FNV43_RR15029</name>
</gene>
<dbReference type="PANTHER" id="PTHR48449:SF1">
    <property type="entry name" value="DUF1985 DOMAIN-CONTAINING PROTEIN"/>
    <property type="match status" value="1"/>
</dbReference>
<dbReference type="PANTHER" id="PTHR48449">
    <property type="entry name" value="DUF1985 DOMAIN-CONTAINING PROTEIN"/>
    <property type="match status" value="1"/>
</dbReference>
<dbReference type="Proteomes" id="UP000796880">
    <property type="component" value="Unassembled WGS sequence"/>
</dbReference>
<accession>A0A8K0GX52</accession>
<organism evidence="1 2">
    <name type="scientific">Rhamnella rubrinervis</name>
    <dbReference type="NCBI Taxonomy" id="2594499"/>
    <lineage>
        <taxon>Eukaryota</taxon>
        <taxon>Viridiplantae</taxon>
        <taxon>Streptophyta</taxon>
        <taxon>Embryophyta</taxon>
        <taxon>Tracheophyta</taxon>
        <taxon>Spermatophyta</taxon>
        <taxon>Magnoliopsida</taxon>
        <taxon>eudicotyledons</taxon>
        <taxon>Gunneridae</taxon>
        <taxon>Pentapetalae</taxon>
        <taxon>rosids</taxon>
        <taxon>fabids</taxon>
        <taxon>Rosales</taxon>
        <taxon>Rhamnaceae</taxon>
        <taxon>rhamnoid group</taxon>
        <taxon>Rhamneae</taxon>
        <taxon>Rhamnella</taxon>
    </lineage>
</organism>
<evidence type="ECO:0000313" key="1">
    <source>
        <dbReference type="EMBL" id="KAF3441118.1"/>
    </source>
</evidence>
<name>A0A8K0GX52_9ROSA</name>
<comment type="caution">
    <text evidence="1">The sequence shown here is derived from an EMBL/GenBank/DDBJ whole genome shotgun (WGS) entry which is preliminary data.</text>
</comment>
<dbReference type="AlphaFoldDB" id="A0A8K0GX52"/>